<dbReference type="AlphaFoldDB" id="A0A0J6VQN6"/>
<gene>
    <name evidence="2" type="primary">xlnD_2</name>
    <name evidence="2" type="ORF">MCHLDSM_04385</name>
</gene>
<keyword evidence="3" id="KW-1185">Reference proteome</keyword>
<evidence type="ECO:0000259" key="1">
    <source>
        <dbReference type="Pfam" id="PF01494"/>
    </source>
</evidence>
<dbReference type="InterPro" id="IPR002938">
    <property type="entry name" value="FAD-bd"/>
</dbReference>
<dbReference type="SMR" id="A0A0J6VQN6"/>
<feature type="domain" description="FAD-binding" evidence="1">
    <location>
        <begin position="3"/>
        <end position="279"/>
    </location>
</feature>
<dbReference type="PATRIC" id="fig|37916.4.peg.4361"/>
<dbReference type="EMBL" id="JYNL01000051">
    <property type="protein sequence ID" value="KMO71793.1"/>
    <property type="molecule type" value="Genomic_DNA"/>
</dbReference>
<evidence type="ECO:0000313" key="2">
    <source>
        <dbReference type="EMBL" id="KMO71793.1"/>
    </source>
</evidence>
<dbReference type="PANTHER" id="PTHR42685:SF19">
    <property type="entry name" value="POSSIBLE OXIDOREDUCTASE"/>
    <property type="match status" value="1"/>
</dbReference>
<dbReference type="Gene3D" id="3.50.50.60">
    <property type="entry name" value="FAD/NAD(P)-binding domain"/>
    <property type="match status" value="1"/>
</dbReference>
<keyword evidence="2" id="KW-0560">Oxidoreductase</keyword>
<organism evidence="2 3">
    <name type="scientific">Mycolicibacterium chlorophenolicum</name>
    <dbReference type="NCBI Taxonomy" id="37916"/>
    <lineage>
        <taxon>Bacteria</taxon>
        <taxon>Bacillati</taxon>
        <taxon>Actinomycetota</taxon>
        <taxon>Actinomycetes</taxon>
        <taxon>Mycobacteriales</taxon>
        <taxon>Mycobacteriaceae</taxon>
        <taxon>Mycolicibacterium</taxon>
    </lineage>
</organism>
<name>A0A0J6VQN6_9MYCO</name>
<dbReference type="GO" id="GO:0071949">
    <property type="term" value="F:FAD binding"/>
    <property type="evidence" value="ECO:0007669"/>
    <property type="project" value="InterPro"/>
</dbReference>
<comment type="caution">
    <text evidence="2">The sequence shown here is derived from an EMBL/GenBank/DDBJ whole genome shotgun (WGS) entry which is preliminary data.</text>
</comment>
<dbReference type="Pfam" id="PF01494">
    <property type="entry name" value="FAD_binding_3"/>
    <property type="match status" value="1"/>
</dbReference>
<sequence>MIDLLVAGGGPAGLATAIHAARRGLQTVVIEKRPGAIDKACGEGLMPHAVRELGLLGAHPAGVPFRGITYLDGKRSVSAAFASGPGLGVRRTALHRALLDAAGAAGVRIETGTVGAVTQDDDGVCVNGIRARYLAAADGLHSPVRAGLGLHRPGPATRRWGFTRHVGVAPWSDCVEVYWAADPAAGEAYVTPVAGDCVGVAILSSRQGGFDEHLAAFGALRDRLAGHPNEPDRAAGPLRQRVARRVVGRVLLVGDAAGYVDALTGEGLGLSFAAARTLVDSVVADRPADYERRWRKTTRRYRLMTAGVLRASGSPLRPLIVPAARLAPPVFTRIVNLLAE</sequence>
<dbReference type="PANTHER" id="PTHR42685">
    <property type="entry name" value="GERANYLGERANYL DIPHOSPHATE REDUCTASE"/>
    <property type="match status" value="1"/>
</dbReference>
<reference evidence="2 3" key="1">
    <citation type="journal article" date="2015" name="Genome Biol. Evol.">
        <title>Characterization of Three Mycobacterium spp. with Potential Use in Bioremediation by Genome Sequencing and Comparative Genomics.</title>
        <authorList>
            <person name="Das S."/>
            <person name="Pettersson B.M."/>
            <person name="Behra P.R."/>
            <person name="Ramesh M."/>
            <person name="Dasgupta S."/>
            <person name="Bhattacharya A."/>
            <person name="Kirsebom L.A."/>
        </authorList>
    </citation>
    <scope>NUCLEOTIDE SEQUENCE [LARGE SCALE GENOMIC DNA]</scope>
    <source>
        <strain evidence="2 3">DSM 43826</strain>
    </source>
</reference>
<dbReference type="InterPro" id="IPR050407">
    <property type="entry name" value="Geranylgeranyl_reductase"/>
</dbReference>
<dbReference type="PRINTS" id="PR00420">
    <property type="entry name" value="RNGMNOXGNASE"/>
</dbReference>
<dbReference type="RefSeq" id="WP_048471716.1">
    <property type="nucleotide sequence ID" value="NZ_JYNL01000051.1"/>
</dbReference>
<dbReference type="InterPro" id="IPR036188">
    <property type="entry name" value="FAD/NAD-bd_sf"/>
</dbReference>
<dbReference type="SUPFAM" id="SSF51905">
    <property type="entry name" value="FAD/NAD(P)-binding domain"/>
    <property type="match status" value="1"/>
</dbReference>
<dbReference type="Proteomes" id="UP000036513">
    <property type="component" value="Unassembled WGS sequence"/>
</dbReference>
<proteinExistence type="predicted"/>
<dbReference type="EC" id="1.14.13.24" evidence="2"/>
<dbReference type="GO" id="GO:0018669">
    <property type="term" value="F:3-hydroxybenzoate 6-monooxygenase activity"/>
    <property type="evidence" value="ECO:0007669"/>
    <property type="project" value="UniProtKB-EC"/>
</dbReference>
<dbReference type="STRING" id="37916.MCHLDSM_04385"/>
<accession>A0A0J6VQN6</accession>
<evidence type="ECO:0000313" key="3">
    <source>
        <dbReference type="Proteomes" id="UP000036513"/>
    </source>
</evidence>
<protein>
    <submittedName>
        <fullName evidence="2">3-hydroxybenzoate 6-hydroxylase 1</fullName>
        <ecNumber evidence="2">1.14.13.24</ecNumber>
    </submittedName>
</protein>